<feature type="transmembrane region" description="Helical" evidence="1">
    <location>
        <begin position="47"/>
        <end position="67"/>
    </location>
</feature>
<keyword evidence="1" id="KW-1133">Transmembrane helix</keyword>
<dbReference type="RefSeq" id="WP_043507485.1">
    <property type="nucleotide sequence ID" value="NZ_CP009439.1"/>
</dbReference>
<keyword evidence="3" id="KW-1185">Reference proteome</keyword>
<dbReference type="KEGG" id="sgu:SGLAU_32755"/>
<evidence type="ECO:0000256" key="1">
    <source>
        <dbReference type="SAM" id="Phobius"/>
    </source>
</evidence>
<evidence type="ECO:0000313" key="3">
    <source>
        <dbReference type="Proteomes" id="UP000029482"/>
    </source>
</evidence>
<feature type="transmembrane region" description="Helical" evidence="1">
    <location>
        <begin position="144"/>
        <end position="168"/>
    </location>
</feature>
<dbReference type="Proteomes" id="UP000029482">
    <property type="component" value="Plasmid pSglau1"/>
</dbReference>
<keyword evidence="1" id="KW-0812">Transmembrane</keyword>
<dbReference type="AlphaFoldDB" id="A0A089XET2"/>
<feature type="transmembrane region" description="Helical" evidence="1">
    <location>
        <begin position="109"/>
        <end position="132"/>
    </location>
</feature>
<keyword evidence="1" id="KW-0472">Membrane</keyword>
<proteinExistence type="predicted"/>
<accession>A0A089XET2</accession>
<reference evidence="3" key="1">
    <citation type="journal article" date="2015" name="J. Biotechnol.">
        <title>Complete genome sequence of the actinobacterium Streptomyces glaucescens GLA.O (DSM 40922) consisting of a linear chromosome and one linear plasmid.</title>
        <authorList>
            <person name="Ortseifen V."/>
            <person name="Winkler A."/>
            <person name="Albersmeier A."/>
            <person name="Wendler S."/>
            <person name="Puhler A."/>
            <person name="Kalinowski J."/>
            <person name="Ruckert C."/>
        </authorList>
    </citation>
    <scope>NUCLEOTIDE SEQUENCE [LARGE SCALE GENOMIC DNA]</scope>
    <source>
        <strain evidence="3">DSM 40922 / GLA O</strain>
        <plasmid evidence="3">pSglau1</plasmid>
    </source>
</reference>
<dbReference type="EMBL" id="CP009439">
    <property type="protein sequence ID" value="AIS02483.1"/>
    <property type="molecule type" value="Genomic_DNA"/>
</dbReference>
<geneLocation type="plasmid" evidence="2 3">
    <name>pSglau1</name>
</geneLocation>
<sequence length="275" mass="29455">MTEEPQQHSEPGPLLNLGCLMLLVVFGGLATMLYGLGVLIFGDTPAASAVTVLLAGLAASVLGVAVIKRFPNAVEMKGYAPSARVTRLAAERSLGDHVFTRKNTSPLEIVAGTVAIGTVIVGALWGVNWVFSKTGTDIPGLQKLVSTVVLCLLAVLVLVIIALPVLLWRMPKGFVRTHLYAGGFVYTFYGRPRAVTWDDVDRLVLSRQAHGANLFGGRVVAYHVITRDGHRLRIDALPHLQSDPLGEHILNAVRLCQRPVLEGGPAAGDPGHRRI</sequence>
<protein>
    <submittedName>
        <fullName evidence="2">Uncharacterized protein</fullName>
    </submittedName>
</protein>
<dbReference type="OrthoDB" id="4134275at2"/>
<gene>
    <name evidence="2" type="ORF">SGLAU_32755</name>
</gene>
<feature type="transmembrane region" description="Helical" evidence="1">
    <location>
        <begin position="20"/>
        <end position="41"/>
    </location>
</feature>
<dbReference type="HOGENOM" id="CLU_1011618_0_0_11"/>
<name>A0A089XET2_STRGA</name>
<keyword evidence="2" id="KW-0614">Plasmid</keyword>
<evidence type="ECO:0000313" key="2">
    <source>
        <dbReference type="EMBL" id="AIS02483.1"/>
    </source>
</evidence>
<organism evidence="2 3">
    <name type="scientific">Streptomyces glaucescens</name>
    <dbReference type="NCBI Taxonomy" id="1907"/>
    <lineage>
        <taxon>Bacteria</taxon>
        <taxon>Bacillati</taxon>
        <taxon>Actinomycetota</taxon>
        <taxon>Actinomycetes</taxon>
        <taxon>Kitasatosporales</taxon>
        <taxon>Streptomycetaceae</taxon>
        <taxon>Streptomyces</taxon>
    </lineage>
</organism>